<dbReference type="InterPro" id="IPR000488">
    <property type="entry name" value="Death_dom"/>
</dbReference>
<dbReference type="PROSITE" id="PS50168">
    <property type="entry name" value="DED"/>
    <property type="match status" value="1"/>
</dbReference>
<dbReference type="InterPro" id="IPR001875">
    <property type="entry name" value="DED_dom"/>
</dbReference>
<name>A0ABM4DGN3_HYDVU</name>
<feature type="domain" description="Death" evidence="1">
    <location>
        <begin position="1216"/>
        <end position="1289"/>
    </location>
</feature>
<dbReference type="CDD" id="cd01670">
    <property type="entry name" value="Death"/>
    <property type="match status" value="2"/>
</dbReference>
<reference evidence="4 5" key="1">
    <citation type="submission" date="2025-05" db="UniProtKB">
        <authorList>
            <consortium name="RefSeq"/>
        </authorList>
    </citation>
    <scope>IDENTIFICATION</scope>
</reference>
<sequence length="1558" mass="180809">MMILKILKFHSESIIGGVAEKAKTFIKLIPVLENHSIIGENNYDELKKVLKKIGRNDLVEFFPKKSDTKSNEFFERRIPHGCVFRFEVKKYGNICTNVEYQLDHKSDSKLSKIFWLTKEVNDILYVKVHNLMFENEKVKFSFSFQGSPKIDCAVTITGNCKYEYIHEDIFIATPEPIFNNEFADIKKSNSLDWRETQDISLKKVPDDKSIDKCALDYFDRNFSSFKDVIYVRLFSTSKNDSPFVASKFLSLFGASKNSVCAVLSGYPLRYHASCLRCKIETFEVCEDENRITIFYSDYNLVIIARIATSSDCIKSESKNCLNDIILFVNVNKPLIENKGIIIIGIVIVPSFERELIKKELFVQFPNHFDLEKILVLCKDDMDNEKEFQDWWRFITEYCKKKKSINKCEGNKEELFKHLIGLTIMFMAKVDHCLPTLESNSQKQIKSLLLNYEQLKAINDNELKKIINGGYGSGKSVVGKEIVKSCITKKSDITCTLYYICCNHFSLFECEMKEFVDSLKKPSNVNVICNNLHDLWVKMCKSKNVFDEKVSLPILLEYLAGINNNEVCFVLDELSGEHVNDKEVVLLNNLFLSVLKDSLVVFIPESVDKNRELFINGESNSIQVNCFSENILKMKVISLKKLMRVTVQNNNLIDLTQNLICKSKTFINLPRADIKMALEKNENFELPGSENHAFIHNSHTSTVNSKDVSSQLMSNSSISKLNDSETFANNFKMIGNNFYDPDKDHMLKIVVGRSNDLDPNTLIATNYVFKTGSIGHSINGEKPRVIFLPFNDITKIFSVKVLSIVLKKLCFADKLRKTVVICSHLDELLSVGYAIKTIENYEAVFYSPHMQKCMPTFEEKSNVANKLKTCYHVLVTDCKGFSGAESESIIVLVSADEIFLRHVLVDAMSRSNSHLIVLVLGSNDIKTKSVAHKTETIGSVFINWSKNIVEKITVKKGSDECHFYIDDHKEFLNNSLEFEDGFDMFKTENCLKVFPENYLIYDSAAFELTKSGKEEFESEIDIRVVDILIEKVSSEWERFTSSFEVSKDCLFNATIEQIDSDNTHNDESKMKFLLTNLYEHHPTDYKAYIEKSLKKMKRDDVLQDLLYLERVTDILIVNFSRNWICFANAYEKLCGLSPNSIVRQININSRSNKSKIKRLLIEIYKYYPKKYKSNIETLVLNVNCLEAMIEIIALEAEVDIYSVLRNQECKVQFCKNIGSDWRVLGGFLSIPDYILESIEQDCKENEDRAFKMLSHWIILNKNNSDNASTLRSALCRMNKLSLIEPITNNLIDTTETKVDIYTIFRNQEYKVQFCKYIGSDWKVLGGFLSIPDYILESIEQDCKENEDKAYEMLNHWIKLNEYDVNNADKLKRAFSQINKLWLLEPIVDDSLENTGVSFDILHKFIHELSHDWKAFYFIEHYIKKENLEKYFRKCHKSPKNFTKYWKLSENDEILQNMTEYEPAKLETIIKSKFQIKSPKNFTKYWKLLENDEIFQNMTEYEPAKLEIIIKSKFDYWINNFNCKLTYKILINALKLINRKYLVKLLREDLHLKYLAKLSH</sequence>
<proteinExistence type="predicted"/>
<gene>
    <name evidence="4 5" type="primary">LOC136090706</name>
</gene>
<dbReference type="RefSeq" id="XP_065673617.1">
    <property type="nucleotide sequence ID" value="XM_065817545.1"/>
</dbReference>
<evidence type="ECO:0000259" key="1">
    <source>
        <dbReference type="PROSITE" id="PS50017"/>
    </source>
</evidence>
<feature type="domain" description="DED" evidence="2">
    <location>
        <begin position="4"/>
        <end position="64"/>
    </location>
</feature>
<dbReference type="InterPro" id="IPR011029">
    <property type="entry name" value="DEATH-like_dom_sf"/>
</dbReference>
<dbReference type="Proteomes" id="UP001652625">
    <property type="component" value="Chromosome 14"/>
</dbReference>
<dbReference type="GeneID" id="136090706"/>
<evidence type="ECO:0000259" key="2">
    <source>
        <dbReference type="PROSITE" id="PS50168"/>
    </source>
</evidence>
<protein>
    <submittedName>
        <fullName evidence="4 5">Uncharacterized protein LOC136090706 isoform X1</fullName>
    </submittedName>
</protein>
<organism evidence="3 4">
    <name type="scientific">Hydra vulgaris</name>
    <name type="common">Hydra</name>
    <name type="synonym">Hydra attenuata</name>
    <dbReference type="NCBI Taxonomy" id="6087"/>
    <lineage>
        <taxon>Eukaryota</taxon>
        <taxon>Metazoa</taxon>
        <taxon>Cnidaria</taxon>
        <taxon>Hydrozoa</taxon>
        <taxon>Hydroidolina</taxon>
        <taxon>Anthoathecata</taxon>
        <taxon>Aplanulata</taxon>
        <taxon>Hydridae</taxon>
        <taxon>Hydra</taxon>
    </lineage>
</organism>
<dbReference type="PROSITE" id="PS50017">
    <property type="entry name" value="DEATH_DOMAIN"/>
    <property type="match status" value="2"/>
</dbReference>
<dbReference type="RefSeq" id="XP_065673618.1">
    <property type="nucleotide sequence ID" value="XM_065817546.1"/>
</dbReference>
<dbReference type="SUPFAM" id="SSF47986">
    <property type="entry name" value="DEATH domain"/>
    <property type="match status" value="3"/>
</dbReference>
<accession>A0ABM4DGN3</accession>
<evidence type="ECO:0000313" key="4">
    <source>
        <dbReference type="RefSeq" id="XP_065673617.1"/>
    </source>
</evidence>
<evidence type="ECO:0000313" key="5">
    <source>
        <dbReference type="RefSeq" id="XP_065673618.1"/>
    </source>
</evidence>
<evidence type="ECO:0000313" key="3">
    <source>
        <dbReference type="Proteomes" id="UP001652625"/>
    </source>
</evidence>
<keyword evidence="3" id="KW-1185">Reference proteome</keyword>
<dbReference type="Gene3D" id="1.10.533.10">
    <property type="entry name" value="Death Domain, Fas"/>
    <property type="match status" value="3"/>
</dbReference>
<dbReference type="Pfam" id="PF00531">
    <property type="entry name" value="Death"/>
    <property type="match status" value="2"/>
</dbReference>
<feature type="domain" description="Death" evidence="1">
    <location>
        <begin position="1316"/>
        <end position="1389"/>
    </location>
</feature>